<gene>
    <name evidence="2" type="ORF">RNA01_10690</name>
</gene>
<organism evidence="2 3">
    <name type="scientific">Ciceribacter naphthalenivorans</name>
    <dbReference type="NCBI Taxonomy" id="1118451"/>
    <lineage>
        <taxon>Bacteria</taxon>
        <taxon>Pseudomonadati</taxon>
        <taxon>Pseudomonadota</taxon>
        <taxon>Alphaproteobacteria</taxon>
        <taxon>Hyphomicrobiales</taxon>
        <taxon>Rhizobiaceae</taxon>
        <taxon>Ciceribacter</taxon>
    </lineage>
</organism>
<comment type="caution">
    <text evidence="2">The sequence shown here is derived from an EMBL/GenBank/DDBJ whole genome shotgun (WGS) entry which is preliminary data.</text>
</comment>
<keyword evidence="3" id="KW-1185">Reference proteome</keyword>
<evidence type="ECO:0000313" key="2">
    <source>
        <dbReference type="EMBL" id="GEO84137.1"/>
    </source>
</evidence>
<sequence>MLAGRSSKPPDLRCRCLHGATQRNVSVLDTRCPPVGGRLRTGHRGPVRIRQELSLSIMPTERHRRPRPALSPITPAGAFSPPEIGGALSRQARGRLRPAILRQARLDVGLRQSRSSRN</sequence>
<proteinExistence type="predicted"/>
<reference evidence="2 3" key="1">
    <citation type="submission" date="2019-07" db="EMBL/GenBank/DDBJ databases">
        <title>Whole genome shotgun sequence of Rhizobium naphthalenivorans NBRC 107585.</title>
        <authorList>
            <person name="Hosoyama A."/>
            <person name="Uohara A."/>
            <person name="Ohji S."/>
            <person name="Ichikawa N."/>
        </authorList>
    </citation>
    <scope>NUCLEOTIDE SEQUENCE [LARGE SCALE GENOMIC DNA]</scope>
    <source>
        <strain evidence="2 3">NBRC 107585</strain>
    </source>
</reference>
<name>A0A512HFB9_9HYPH</name>
<accession>A0A512HFB9</accession>
<dbReference type="EMBL" id="BJZP01000004">
    <property type="protein sequence ID" value="GEO84137.1"/>
    <property type="molecule type" value="Genomic_DNA"/>
</dbReference>
<feature type="region of interest" description="Disordered" evidence="1">
    <location>
        <begin position="58"/>
        <end position="91"/>
    </location>
</feature>
<evidence type="ECO:0000313" key="3">
    <source>
        <dbReference type="Proteomes" id="UP000321717"/>
    </source>
</evidence>
<protein>
    <submittedName>
        <fullName evidence="2">Uncharacterized protein</fullName>
    </submittedName>
</protein>
<dbReference type="Proteomes" id="UP000321717">
    <property type="component" value="Unassembled WGS sequence"/>
</dbReference>
<dbReference type="AlphaFoldDB" id="A0A512HFB9"/>
<evidence type="ECO:0000256" key="1">
    <source>
        <dbReference type="SAM" id="MobiDB-lite"/>
    </source>
</evidence>